<protein>
    <submittedName>
        <fullName evidence="2">Uncharacterized protein</fullName>
    </submittedName>
</protein>
<sequence>MTTRPQILSTKPVHKSPAHRRQKTKNLVKSWLLLRLLKK</sequence>
<name>C4GFB7_9NEIS</name>
<comment type="caution">
    <text evidence="2">The sequence shown here is derived from an EMBL/GenBank/DDBJ whole genome shotgun (WGS) entry which is preliminary data.</text>
</comment>
<accession>C4GFB7</accession>
<dbReference type="EMBL" id="ACJW02000002">
    <property type="protein sequence ID" value="EEP68921.1"/>
    <property type="molecule type" value="Genomic_DNA"/>
</dbReference>
<dbReference type="HOGENOM" id="CLU_3311185_0_0_4"/>
<evidence type="ECO:0000313" key="2">
    <source>
        <dbReference type="EMBL" id="EEP68921.1"/>
    </source>
</evidence>
<reference evidence="2" key="1">
    <citation type="submission" date="2009-04" db="EMBL/GenBank/DDBJ databases">
        <authorList>
            <person name="Weinstock G."/>
            <person name="Sodergren E."/>
            <person name="Clifton S."/>
            <person name="Fulton L."/>
            <person name="Fulton B."/>
            <person name="Courtney L."/>
            <person name="Fronick C."/>
            <person name="Harrison M."/>
            <person name="Strong C."/>
            <person name="Farmer C."/>
            <person name="Delahaunty K."/>
            <person name="Markovic C."/>
            <person name="Hall O."/>
            <person name="Minx P."/>
            <person name="Tomlinson C."/>
            <person name="Mitreva M."/>
            <person name="Nelson J."/>
            <person name="Hou S."/>
            <person name="Wollam A."/>
            <person name="Pepin K.H."/>
            <person name="Johnson M."/>
            <person name="Bhonagiri V."/>
            <person name="Nash W.E."/>
            <person name="Warren W."/>
            <person name="Chinwalla A."/>
            <person name="Mardis E.R."/>
            <person name="Wilson R.K."/>
        </authorList>
    </citation>
    <scope>NUCLEOTIDE SEQUENCE [LARGE SCALE GENOMIC DNA]</scope>
    <source>
        <strain evidence="2">ATCC 51147</strain>
    </source>
</reference>
<dbReference type="Proteomes" id="UP000003009">
    <property type="component" value="Unassembled WGS sequence"/>
</dbReference>
<dbReference type="AlphaFoldDB" id="C4GFB7"/>
<feature type="region of interest" description="Disordered" evidence="1">
    <location>
        <begin position="1"/>
        <end position="24"/>
    </location>
</feature>
<feature type="compositionally biased region" description="Basic residues" evidence="1">
    <location>
        <begin position="12"/>
        <end position="24"/>
    </location>
</feature>
<organism evidence="2 3">
    <name type="scientific">Kingella oralis ATCC 51147</name>
    <dbReference type="NCBI Taxonomy" id="629741"/>
    <lineage>
        <taxon>Bacteria</taxon>
        <taxon>Pseudomonadati</taxon>
        <taxon>Pseudomonadota</taxon>
        <taxon>Betaproteobacteria</taxon>
        <taxon>Neisseriales</taxon>
        <taxon>Neisseriaceae</taxon>
        <taxon>Kingella</taxon>
    </lineage>
</organism>
<proteinExistence type="predicted"/>
<evidence type="ECO:0000313" key="3">
    <source>
        <dbReference type="Proteomes" id="UP000003009"/>
    </source>
</evidence>
<keyword evidence="3" id="KW-1185">Reference proteome</keyword>
<gene>
    <name evidence="2" type="ORF">GCWU000324_00832</name>
</gene>
<evidence type="ECO:0000256" key="1">
    <source>
        <dbReference type="SAM" id="MobiDB-lite"/>
    </source>
</evidence>